<evidence type="ECO:0000256" key="6">
    <source>
        <dbReference type="ARBA" id="ARBA00022679"/>
    </source>
</evidence>
<dbReference type="OrthoDB" id="9805733at2"/>
<dbReference type="Proteomes" id="UP000182063">
    <property type="component" value="Chromosome"/>
</dbReference>
<keyword evidence="7 10" id="KW-0663">Pyridoxal phosphate</keyword>
<dbReference type="NCBIfam" id="TIGR01139">
    <property type="entry name" value="cysK"/>
    <property type="match status" value="1"/>
</dbReference>
<dbReference type="SUPFAM" id="SSF53686">
    <property type="entry name" value="Tryptophan synthase beta subunit-like PLP-dependent enzymes"/>
    <property type="match status" value="1"/>
</dbReference>
<name>A0A1L3ZXT3_9SPHN</name>
<dbReference type="InterPro" id="IPR001926">
    <property type="entry name" value="TrpB-like_PALP"/>
</dbReference>
<comment type="catalytic activity">
    <reaction evidence="9 11">
        <text>O-acetyl-L-serine + hydrogen sulfide = L-cysteine + acetate</text>
        <dbReference type="Rhea" id="RHEA:14829"/>
        <dbReference type="ChEBI" id="CHEBI:29919"/>
        <dbReference type="ChEBI" id="CHEBI:30089"/>
        <dbReference type="ChEBI" id="CHEBI:35235"/>
        <dbReference type="ChEBI" id="CHEBI:58340"/>
        <dbReference type="EC" id="2.5.1.47"/>
    </reaction>
</comment>
<dbReference type="InterPro" id="IPR005859">
    <property type="entry name" value="CysK"/>
</dbReference>
<evidence type="ECO:0000256" key="10">
    <source>
        <dbReference type="PIRSR" id="PIRSR605856-51"/>
    </source>
</evidence>
<dbReference type="Gene3D" id="3.40.50.1100">
    <property type="match status" value="2"/>
</dbReference>
<evidence type="ECO:0000256" key="1">
    <source>
        <dbReference type="ARBA" id="ARBA00001933"/>
    </source>
</evidence>
<dbReference type="InterPro" id="IPR050214">
    <property type="entry name" value="Cys_Synth/Cystath_Beta-Synth"/>
</dbReference>
<dbReference type="GO" id="GO:0006535">
    <property type="term" value="P:cysteine biosynthetic process from serine"/>
    <property type="evidence" value="ECO:0007669"/>
    <property type="project" value="UniProtKB-UniRule"/>
</dbReference>
<gene>
    <name evidence="13" type="ORF">BSL82_15040</name>
</gene>
<evidence type="ECO:0000256" key="3">
    <source>
        <dbReference type="ARBA" id="ARBA00007103"/>
    </source>
</evidence>
<protein>
    <recommendedName>
        <fullName evidence="4 11">Cysteine synthase</fullName>
        <ecNumber evidence="4 11">2.5.1.47</ecNumber>
    </recommendedName>
</protein>
<dbReference type="STRING" id="1921510.BSL82_15040"/>
<dbReference type="PANTHER" id="PTHR10314">
    <property type="entry name" value="CYSTATHIONINE BETA-SYNTHASE"/>
    <property type="match status" value="1"/>
</dbReference>
<evidence type="ECO:0000256" key="11">
    <source>
        <dbReference type="RuleBase" id="RU003985"/>
    </source>
</evidence>
<dbReference type="NCBIfam" id="TIGR01136">
    <property type="entry name" value="cysKM"/>
    <property type="match status" value="1"/>
</dbReference>
<dbReference type="RefSeq" id="WP_072598104.1">
    <property type="nucleotide sequence ID" value="NZ_CP018221.1"/>
</dbReference>
<dbReference type="CDD" id="cd01561">
    <property type="entry name" value="CBS_like"/>
    <property type="match status" value="1"/>
</dbReference>
<evidence type="ECO:0000256" key="2">
    <source>
        <dbReference type="ARBA" id="ARBA00004962"/>
    </source>
</evidence>
<evidence type="ECO:0000256" key="5">
    <source>
        <dbReference type="ARBA" id="ARBA00022605"/>
    </source>
</evidence>
<dbReference type="GO" id="GO:0004124">
    <property type="term" value="F:cysteine synthase activity"/>
    <property type="evidence" value="ECO:0007669"/>
    <property type="project" value="UniProtKB-UniRule"/>
</dbReference>
<evidence type="ECO:0000313" key="14">
    <source>
        <dbReference type="Proteomes" id="UP000182063"/>
    </source>
</evidence>
<dbReference type="Pfam" id="PF00291">
    <property type="entry name" value="PALP"/>
    <property type="match status" value="1"/>
</dbReference>
<feature type="domain" description="Tryptophan synthase beta chain-like PALP" evidence="12">
    <location>
        <begin position="7"/>
        <end position="287"/>
    </location>
</feature>
<keyword evidence="6 11" id="KW-0808">Transferase</keyword>
<reference evidence="14" key="1">
    <citation type="submission" date="2016-11" db="EMBL/GenBank/DDBJ databases">
        <title>Complete Genome Sequence of alachlor-degrading Sphingomonas sp. strain JJ-A5.</title>
        <authorList>
            <person name="Lee H."/>
            <person name="Ka J.-O."/>
        </authorList>
    </citation>
    <scope>NUCLEOTIDE SEQUENCE [LARGE SCALE GENOMIC DNA]</scope>
    <source>
        <strain evidence="14">JJ-A5</strain>
    </source>
</reference>
<dbReference type="EC" id="2.5.1.47" evidence="4 11"/>
<dbReference type="InterPro" id="IPR001216">
    <property type="entry name" value="P-phosphate_BS"/>
</dbReference>
<dbReference type="PROSITE" id="PS00901">
    <property type="entry name" value="CYS_SYNTHASE"/>
    <property type="match status" value="1"/>
</dbReference>
<dbReference type="UniPathway" id="UPA00136">
    <property type="reaction ID" value="UER00200"/>
</dbReference>
<accession>A0A1L3ZXT3</accession>
<comment type="similarity">
    <text evidence="3 11">Belongs to the cysteine synthase/cystathionine beta-synthase family.</text>
</comment>
<dbReference type="EMBL" id="CP018221">
    <property type="protein sequence ID" value="API60437.1"/>
    <property type="molecule type" value="Genomic_DNA"/>
</dbReference>
<evidence type="ECO:0000256" key="4">
    <source>
        <dbReference type="ARBA" id="ARBA00012681"/>
    </source>
</evidence>
<evidence type="ECO:0000256" key="7">
    <source>
        <dbReference type="ARBA" id="ARBA00022898"/>
    </source>
</evidence>
<feature type="modified residue" description="N6-(pyridoxal phosphate)lysine" evidence="10">
    <location>
        <position position="42"/>
    </location>
</feature>
<dbReference type="InterPro" id="IPR005856">
    <property type="entry name" value="Cys_synth"/>
</dbReference>
<keyword evidence="14" id="KW-1185">Reference proteome</keyword>
<organism evidence="13 14">
    <name type="scientific">Tardibacter chloracetimidivorans</name>
    <dbReference type="NCBI Taxonomy" id="1921510"/>
    <lineage>
        <taxon>Bacteria</taxon>
        <taxon>Pseudomonadati</taxon>
        <taxon>Pseudomonadota</taxon>
        <taxon>Alphaproteobacteria</taxon>
        <taxon>Sphingomonadales</taxon>
        <taxon>Sphingomonadaceae</taxon>
        <taxon>Tardibacter</taxon>
    </lineage>
</organism>
<proteinExistence type="inferred from homology"/>
<evidence type="ECO:0000313" key="13">
    <source>
        <dbReference type="EMBL" id="API60437.1"/>
    </source>
</evidence>
<comment type="pathway">
    <text evidence="2">Amino-acid biosynthesis; L-cysteine biosynthesis; L-cysteine from L-serine: step 2/2.</text>
</comment>
<dbReference type="InterPro" id="IPR036052">
    <property type="entry name" value="TrpB-like_PALP_sf"/>
</dbReference>
<keyword evidence="5 11" id="KW-0028">Amino-acid biosynthesis</keyword>
<comment type="cofactor">
    <cofactor evidence="1 10 11">
        <name>pyridoxal 5'-phosphate</name>
        <dbReference type="ChEBI" id="CHEBI:597326"/>
    </cofactor>
</comment>
<evidence type="ECO:0000259" key="12">
    <source>
        <dbReference type="Pfam" id="PF00291"/>
    </source>
</evidence>
<sequence length="306" mass="32860">MKVNSVLETIGNTPHIRLSRMFGPDHEVWNKSERANPGGSIKDRIALAMIEDAERTGKLQPGGTIVEPTSGNTGIGLAMVAAVKGYRLILVMPESMSLERRRLMLAYGASFDLTPREKGMKGAIERAIELVETTDGAWMPQQFENPANIEVHVRTTAREILDDFRDTPLDVLVTGVGTGGHITGCAEVLKKEWPGLKVYAVEPTLSPVISGGAPGPHPIQGIGAGFVPANLHTRVLDGVIQVDPNDAKEYARRAAREEGLLVGISSGATLAAIAQKLSGMPKGTRVLGFNYDTGERYLSVADFLPE</sequence>
<evidence type="ECO:0000256" key="8">
    <source>
        <dbReference type="ARBA" id="ARBA00023192"/>
    </source>
</evidence>
<dbReference type="FunFam" id="3.40.50.1100:FF:000006">
    <property type="entry name" value="Cysteine synthase"/>
    <property type="match status" value="1"/>
</dbReference>
<evidence type="ECO:0000256" key="9">
    <source>
        <dbReference type="ARBA" id="ARBA00047931"/>
    </source>
</evidence>
<dbReference type="AlphaFoldDB" id="A0A1L3ZXT3"/>
<dbReference type="KEGG" id="sphj:BSL82_15040"/>
<keyword evidence="8 11" id="KW-0198">Cysteine biosynthesis</keyword>